<organism evidence="9 10">
    <name type="scientific">Agrobacterium salinitolerans</name>
    <dbReference type="NCBI Taxonomy" id="1183413"/>
    <lineage>
        <taxon>Bacteria</taxon>
        <taxon>Pseudomonadati</taxon>
        <taxon>Pseudomonadota</taxon>
        <taxon>Alphaproteobacteria</taxon>
        <taxon>Hyphomicrobiales</taxon>
        <taxon>Rhizobiaceae</taxon>
        <taxon>Rhizobium/Agrobacterium group</taxon>
        <taxon>Agrobacterium</taxon>
    </lineage>
</organism>
<dbReference type="Pfam" id="PF00528">
    <property type="entry name" value="BPD_transp_1"/>
    <property type="match status" value="1"/>
</dbReference>
<feature type="transmembrane region" description="Helical" evidence="7">
    <location>
        <begin position="137"/>
        <end position="157"/>
    </location>
</feature>
<evidence type="ECO:0000256" key="6">
    <source>
        <dbReference type="ARBA" id="ARBA00023136"/>
    </source>
</evidence>
<evidence type="ECO:0000256" key="4">
    <source>
        <dbReference type="ARBA" id="ARBA00022692"/>
    </source>
</evidence>
<reference evidence="9 10" key="1">
    <citation type="journal article" date="2019" name="Appl. Microbiol. Biotechnol.">
        <title>Differential efficiency of wild type rhizogenic strains for rol gene transformation of plants.</title>
        <authorList>
            <person name="Desmet S."/>
            <person name="De Keyser E."/>
            <person name="Van Vaerenbergh J."/>
            <person name="Baeyen S."/>
            <person name="Van Huylenbroeck J."/>
            <person name="Geelen D."/>
            <person name="Dhooghe E."/>
        </authorList>
    </citation>
    <scope>NUCLEOTIDE SEQUENCE [LARGE SCALE GENOMIC DNA]</scope>
    <source>
        <strain evidence="9 10">GBBC3283</strain>
    </source>
</reference>
<feature type="transmembrane region" description="Helical" evidence="7">
    <location>
        <begin position="22"/>
        <end position="43"/>
    </location>
</feature>
<dbReference type="PANTHER" id="PTHR30151">
    <property type="entry name" value="ALKANE SULFONATE ABC TRANSPORTER-RELATED, MEMBRANE SUBUNIT"/>
    <property type="match status" value="1"/>
</dbReference>
<dbReference type="InterPro" id="IPR000515">
    <property type="entry name" value="MetI-like"/>
</dbReference>
<keyword evidence="10" id="KW-1185">Reference proteome</keyword>
<keyword evidence="2 7" id="KW-0813">Transport</keyword>
<proteinExistence type="inferred from homology"/>
<accession>A0ABY3BW03</accession>
<dbReference type="PANTHER" id="PTHR30151:SF41">
    <property type="entry name" value="ABC TRANSPORTER PERMEASE PROTEIN"/>
    <property type="match status" value="1"/>
</dbReference>
<protein>
    <submittedName>
        <fullName evidence="9">ABC transporter permease</fullName>
    </submittedName>
</protein>
<keyword evidence="5 7" id="KW-1133">Transmembrane helix</keyword>
<evidence type="ECO:0000256" key="7">
    <source>
        <dbReference type="RuleBase" id="RU363032"/>
    </source>
</evidence>
<dbReference type="CDD" id="cd06261">
    <property type="entry name" value="TM_PBP2"/>
    <property type="match status" value="1"/>
</dbReference>
<feature type="transmembrane region" description="Helical" evidence="7">
    <location>
        <begin position="74"/>
        <end position="100"/>
    </location>
</feature>
<feature type="transmembrane region" description="Helical" evidence="7">
    <location>
        <begin position="112"/>
        <end position="131"/>
    </location>
</feature>
<comment type="similarity">
    <text evidence="7">Belongs to the binding-protein-dependent transport system permease family.</text>
</comment>
<dbReference type="Gene3D" id="1.10.3720.10">
    <property type="entry name" value="MetI-like"/>
    <property type="match status" value="1"/>
</dbReference>
<feature type="domain" description="ABC transmembrane type-1" evidence="8">
    <location>
        <begin position="75"/>
        <end position="259"/>
    </location>
</feature>
<keyword evidence="4 7" id="KW-0812">Transmembrane</keyword>
<evidence type="ECO:0000256" key="2">
    <source>
        <dbReference type="ARBA" id="ARBA00022448"/>
    </source>
</evidence>
<evidence type="ECO:0000256" key="3">
    <source>
        <dbReference type="ARBA" id="ARBA00022475"/>
    </source>
</evidence>
<evidence type="ECO:0000313" key="9">
    <source>
        <dbReference type="EMBL" id="TRA97248.1"/>
    </source>
</evidence>
<keyword evidence="6 7" id="KW-0472">Membrane</keyword>
<dbReference type="PROSITE" id="PS50928">
    <property type="entry name" value="ABC_TM1"/>
    <property type="match status" value="1"/>
</dbReference>
<dbReference type="Proteomes" id="UP000319481">
    <property type="component" value="Unassembled WGS sequence"/>
</dbReference>
<dbReference type="InterPro" id="IPR035906">
    <property type="entry name" value="MetI-like_sf"/>
</dbReference>
<evidence type="ECO:0000313" key="10">
    <source>
        <dbReference type="Proteomes" id="UP000319481"/>
    </source>
</evidence>
<evidence type="ECO:0000259" key="8">
    <source>
        <dbReference type="PROSITE" id="PS50928"/>
    </source>
</evidence>
<dbReference type="EMBL" id="SGNZ01000001">
    <property type="protein sequence ID" value="TRA97248.1"/>
    <property type="molecule type" value="Genomic_DNA"/>
</dbReference>
<comment type="subcellular location">
    <subcellularLocation>
        <location evidence="1 7">Cell membrane</location>
        <topology evidence="1 7">Multi-pass membrane protein</topology>
    </subcellularLocation>
</comment>
<sequence length="276" mass="29775">MRNNVTDRYAKVDPSKISAREWILRVTAPIIGACVVIACWALYVELSAVPSYILPGPGSVATAIANDWTILGPALWVTAQTTFVALLLAVAGGACAAVILEQSRWIETLLSPVMVTLQVTPIVAIAPLILIYAPTPWIAQLICAFLVTFFPIMLNTLQGLKSADRNHADLMKTYSASRWQALVYLKLPSALPNFFAGLKIGGGLALVAAVVGEFAAGQAGNNAGLAFRLLEAQYRLNMPRLFACLILLALLGAAIFRLTSIMSTLALRRWHESEQK</sequence>
<comment type="caution">
    <text evidence="9">The sequence shown here is derived from an EMBL/GenBank/DDBJ whole genome shotgun (WGS) entry which is preliminary data.</text>
</comment>
<evidence type="ECO:0000256" key="5">
    <source>
        <dbReference type="ARBA" id="ARBA00022989"/>
    </source>
</evidence>
<feature type="transmembrane region" description="Helical" evidence="7">
    <location>
        <begin position="241"/>
        <end position="267"/>
    </location>
</feature>
<evidence type="ECO:0000256" key="1">
    <source>
        <dbReference type="ARBA" id="ARBA00004651"/>
    </source>
</evidence>
<dbReference type="SUPFAM" id="SSF161098">
    <property type="entry name" value="MetI-like"/>
    <property type="match status" value="1"/>
</dbReference>
<keyword evidence="3" id="KW-1003">Cell membrane</keyword>
<gene>
    <name evidence="9" type="ORF">EXN23_03215</name>
</gene>
<name>A0ABY3BW03_9HYPH</name>